<evidence type="ECO:0000259" key="1">
    <source>
        <dbReference type="Pfam" id="PF12867"/>
    </source>
</evidence>
<accession>A0ABW5LWK0</accession>
<dbReference type="InterPro" id="IPR024775">
    <property type="entry name" value="DinB-like"/>
</dbReference>
<dbReference type="RefSeq" id="WP_381517748.1">
    <property type="nucleotide sequence ID" value="NZ_JBHULN010000001.1"/>
</dbReference>
<name>A0ABW5LWK0_9BACT</name>
<reference evidence="3" key="1">
    <citation type="journal article" date="2019" name="Int. J. Syst. Evol. Microbiol.">
        <title>The Global Catalogue of Microorganisms (GCM) 10K type strain sequencing project: providing services to taxonomists for standard genome sequencing and annotation.</title>
        <authorList>
            <consortium name="The Broad Institute Genomics Platform"/>
            <consortium name="The Broad Institute Genome Sequencing Center for Infectious Disease"/>
            <person name="Wu L."/>
            <person name="Ma J."/>
        </authorList>
    </citation>
    <scope>NUCLEOTIDE SEQUENCE [LARGE SCALE GENOMIC DNA]</scope>
    <source>
        <strain evidence="3">KCTC 42805</strain>
    </source>
</reference>
<protein>
    <submittedName>
        <fullName evidence="2">DinB family protein</fullName>
    </submittedName>
</protein>
<sequence length="229" mass="26292">MIKILVWTKIKDRRSLYVCIENTTPNTMPSFNSQTLLIEHIALVYDISTVVRKRFGALSAEELNQRLSPEKWSIAQCLEHLNTYGRYYLPLLEQAIVYGEVRHQSAQPTFRSSWLGNYFANTMRPKANGTIAMPMKAFKAHTPAHHLDASAVIDEFMVQQQQLLQLLERAQQVNIGALTVPISIARWIKLSVGDTFRFLIAHEQRHLLQAERVADWLSENRILGHKLSV</sequence>
<feature type="domain" description="DinB-like" evidence="1">
    <location>
        <begin position="51"/>
        <end position="210"/>
    </location>
</feature>
<gene>
    <name evidence="2" type="ORF">ACFSUS_00875</name>
</gene>
<proteinExistence type="predicted"/>
<comment type="caution">
    <text evidence="2">The sequence shown here is derived from an EMBL/GenBank/DDBJ whole genome shotgun (WGS) entry which is preliminary data.</text>
</comment>
<evidence type="ECO:0000313" key="2">
    <source>
        <dbReference type="EMBL" id="MFD2569163.1"/>
    </source>
</evidence>
<dbReference type="Proteomes" id="UP001597469">
    <property type="component" value="Unassembled WGS sequence"/>
</dbReference>
<organism evidence="2 3">
    <name type="scientific">Spirosoma soli</name>
    <dbReference type="NCBI Taxonomy" id="1770529"/>
    <lineage>
        <taxon>Bacteria</taxon>
        <taxon>Pseudomonadati</taxon>
        <taxon>Bacteroidota</taxon>
        <taxon>Cytophagia</taxon>
        <taxon>Cytophagales</taxon>
        <taxon>Cytophagaceae</taxon>
        <taxon>Spirosoma</taxon>
    </lineage>
</organism>
<evidence type="ECO:0000313" key="3">
    <source>
        <dbReference type="Proteomes" id="UP001597469"/>
    </source>
</evidence>
<dbReference type="SUPFAM" id="SSF109854">
    <property type="entry name" value="DinB/YfiT-like putative metalloenzymes"/>
    <property type="match status" value="1"/>
</dbReference>
<dbReference type="InterPro" id="IPR034660">
    <property type="entry name" value="DinB/YfiT-like"/>
</dbReference>
<dbReference type="EMBL" id="JBHULN010000001">
    <property type="protein sequence ID" value="MFD2569163.1"/>
    <property type="molecule type" value="Genomic_DNA"/>
</dbReference>
<dbReference type="Gene3D" id="1.20.120.450">
    <property type="entry name" value="dinb family like domain"/>
    <property type="match status" value="1"/>
</dbReference>
<dbReference type="Pfam" id="PF12867">
    <property type="entry name" value="DinB_2"/>
    <property type="match status" value="1"/>
</dbReference>
<keyword evidence="3" id="KW-1185">Reference proteome</keyword>